<feature type="chain" id="PRO_5035910968" evidence="1">
    <location>
        <begin position="18"/>
        <end position="241"/>
    </location>
</feature>
<dbReference type="AlphaFoldDB" id="A0A8S1BR94"/>
<dbReference type="EMBL" id="CADEBC010000858">
    <property type="protein sequence ID" value="CAB3261351.1"/>
    <property type="molecule type" value="Genomic_DNA"/>
</dbReference>
<reference evidence="2 3" key="1">
    <citation type="submission" date="2020-04" db="EMBL/GenBank/DDBJ databases">
        <authorList>
            <person name="Wallbank WR R."/>
            <person name="Pardo Diaz C."/>
            <person name="Kozak K."/>
            <person name="Martin S."/>
            <person name="Jiggins C."/>
            <person name="Moest M."/>
            <person name="Warren A I."/>
            <person name="Byers J.R.P. K."/>
            <person name="Montejo-Kovacevich G."/>
            <person name="Yen C E."/>
        </authorList>
    </citation>
    <scope>NUCLEOTIDE SEQUENCE [LARGE SCALE GENOMIC DNA]</scope>
</reference>
<evidence type="ECO:0000256" key="1">
    <source>
        <dbReference type="SAM" id="SignalP"/>
    </source>
</evidence>
<protein>
    <submittedName>
        <fullName evidence="2">Uncharacterized protein</fullName>
    </submittedName>
</protein>
<gene>
    <name evidence="2" type="ORF">APLA_LOCUS17807</name>
</gene>
<dbReference type="OrthoDB" id="7232756at2759"/>
<evidence type="ECO:0000313" key="3">
    <source>
        <dbReference type="Proteomes" id="UP000494106"/>
    </source>
</evidence>
<keyword evidence="3" id="KW-1185">Reference proteome</keyword>
<accession>A0A8S1BR94</accession>
<comment type="caution">
    <text evidence="2">The sequence shown here is derived from an EMBL/GenBank/DDBJ whole genome shotgun (WGS) entry which is preliminary data.</text>
</comment>
<organism evidence="2 3">
    <name type="scientific">Arctia plantaginis</name>
    <name type="common">Wood tiger moth</name>
    <name type="synonym">Phalaena plantaginis</name>
    <dbReference type="NCBI Taxonomy" id="874455"/>
    <lineage>
        <taxon>Eukaryota</taxon>
        <taxon>Metazoa</taxon>
        <taxon>Ecdysozoa</taxon>
        <taxon>Arthropoda</taxon>
        <taxon>Hexapoda</taxon>
        <taxon>Insecta</taxon>
        <taxon>Pterygota</taxon>
        <taxon>Neoptera</taxon>
        <taxon>Endopterygota</taxon>
        <taxon>Lepidoptera</taxon>
        <taxon>Glossata</taxon>
        <taxon>Ditrysia</taxon>
        <taxon>Noctuoidea</taxon>
        <taxon>Erebidae</taxon>
        <taxon>Arctiinae</taxon>
        <taxon>Arctia</taxon>
    </lineage>
</organism>
<feature type="signal peptide" evidence="1">
    <location>
        <begin position="1"/>
        <end position="17"/>
    </location>
</feature>
<proteinExistence type="predicted"/>
<evidence type="ECO:0000313" key="2">
    <source>
        <dbReference type="EMBL" id="CAB3261351.1"/>
    </source>
</evidence>
<sequence length="241" mass="27323">MNNIILILTLGLASVISNPVTTSSEKPCIKSVKNNDNTDVSLTTDLTGETVLKEIEAINSSTYDIPGNSEETGNIEVIFNPVDNTLLKENEIIDETEEYIKPLQNTQEIENTDVASNIGDGTPTFGDGVVDIVIEEDPVPSEDIDNTTPYESTPEIQSTVDNGLSMTHYLFRNALESRIQDEIMASSAKGFAPLPIFSFRRKQNPRRRFAIRRRYNRYPYRRFHSAYPYYAFYRPSSLRFY</sequence>
<keyword evidence="1" id="KW-0732">Signal</keyword>
<name>A0A8S1BR94_ARCPL</name>
<dbReference type="Proteomes" id="UP000494106">
    <property type="component" value="Unassembled WGS sequence"/>
</dbReference>